<keyword evidence="2" id="KW-0472">Membrane</keyword>
<dbReference type="InterPro" id="IPR002931">
    <property type="entry name" value="Transglutaminase-like"/>
</dbReference>
<feature type="transmembrane region" description="Helical" evidence="2">
    <location>
        <begin position="626"/>
        <end position="646"/>
    </location>
</feature>
<accession>A0ABW8CHG4</accession>
<evidence type="ECO:0000256" key="2">
    <source>
        <dbReference type="SAM" id="Phobius"/>
    </source>
</evidence>
<feature type="transmembrane region" description="Helical" evidence="2">
    <location>
        <begin position="229"/>
        <end position="250"/>
    </location>
</feature>
<dbReference type="Pfam" id="PF13559">
    <property type="entry name" value="DUF4129"/>
    <property type="match status" value="1"/>
</dbReference>
<feature type="region of interest" description="Disordered" evidence="1">
    <location>
        <begin position="553"/>
        <end position="588"/>
    </location>
</feature>
<dbReference type="Gene3D" id="3.10.620.30">
    <property type="match status" value="1"/>
</dbReference>
<keyword evidence="5" id="KW-1185">Reference proteome</keyword>
<dbReference type="InterPro" id="IPR052901">
    <property type="entry name" value="Bact_TGase-like"/>
</dbReference>
<dbReference type="PROSITE" id="PS51257">
    <property type="entry name" value="PROKAR_LIPOPROTEIN"/>
    <property type="match status" value="1"/>
</dbReference>
<dbReference type="Proteomes" id="UP001614394">
    <property type="component" value="Unassembled WGS sequence"/>
</dbReference>
<evidence type="ECO:0000256" key="1">
    <source>
        <dbReference type="SAM" id="MobiDB-lite"/>
    </source>
</evidence>
<keyword evidence="2" id="KW-0812">Transmembrane</keyword>
<sequence length="801" mass="84025">MSGRARLTVCAAAASIMAACSLLPLATPTGWILQAAFLVTLQSCVGALARRVPLARPLTVLAQALVSLLILTMMFVSKQAVGGILPGPKAFVGLGDRLSDGLRDVSQFAIPAPVTPGIRLLLVAGVLVIALAVDALAVTYGSAAPAGLPLLALYSVASGLAGSGSRWLWFLIAAAGYLLLLLAEGRDRLSRWGRVFGGGPPSTGWAGASGTRSEGSVVAPVRTGRRIGAMALGIALIAPAVLPSLGSGLLDPAGTGTGPGFGGANSSSVNPVVALQDNLNQPTNREVLTYRTNAPSTTDMYLRIVALDKFDGTQWRSSERPVTAIPEVFPAPAGLGPEVKTTEVVTSVAADGDYAQSWLPLPYPVEKLTVDGRWRFDKEGRTVVGDRKQTTKGVKYKVKSLLVQPTAAQLATAPDPAAAFKQEYTQIPDTLPEVVSRTALEVTRGAANPYEQAVALQKYFHSGDFRYSTQVRSGTGVDAIANFLRDKQGFCVHFAFTMAAMARTLHIPARVAVGFAPGNGPRSDGSVSVGLQDAHAWPELYFEGVGWTRFEPTPSRGTAPSYTVDQPTSPGGGPVVPEPGKSAAPSVGASASASCSVKDKALGDCTPVGQDTGSGPTDTGISAGRLAGIALAVLLVIGVPLLPLLWRRRERSRRLGGGHGLAEGARTLAAWRELVDTAWDYGILPDDSETPRRATARLVREGELDEAAARAAGQVAAAVEQVLYSPRPRPVAGLAADVHQVRAGLHRTAGRRGRLRAVLLPRSAARVIWRLSEQWSVTTRRWSAVVRRAADAVRRPSRQAS</sequence>
<dbReference type="InterPro" id="IPR038765">
    <property type="entry name" value="Papain-like_cys_pep_sf"/>
</dbReference>
<dbReference type="SMART" id="SM00460">
    <property type="entry name" value="TGc"/>
    <property type="match status" value="1"/>
</dbReference>
<name>A0ABW8CHG4_9ACTN</name>
<gene>
    <name evidence="4" type="ORF">ACIGXA_32480</name>
</gene>
<dbReference type="PANTHER" id="PTHR42736">
    <property type="entry name" value="PROTEIN-GLUTAMINE GAMMA-GLUTAMYLTRANSFERASE"/>
    <property type="match status" value="1"/>
</dbReference>
<dbReference type="PANTHER" id="PTHR42736:SF1">
    <property type="entry name" value="PROTEIN-GLUTAMINE GAMMA-GLUTAMYLTRANSFERASE"/>
    <property type="match status" value="1"/>
</dbReference>
<proteinExistence type="predicted"/>
<dbReference type="Pfam" id="PF01841">
    <property type="entry name" value="Transglut_core"/>
    <property type="match status" value="1"/>
</dbReference>
<feature type="transmembrane region" description="Helical" evidence="2">
    <location>
        <begin position="31"/>
        <end position="49"/>
    </location>
</feature>
<feature type="transmembrane region" description="Helical" evidence="2">
    <location>
        <begin position="7"/>
        <end position="25"/>
    </location>
</feature>
<dbReference type="EMBL" id="JBITYG010000011">
    <property type="protein sequence ID" value="MFI9105237.1"/>
    <property type="molecule type" value="Genomic_DNA"/>
</dbReference>
<reference evidence="4 5" key="1">
    <citation type="submission" date="2024-10" db="EMBL/GenBank/DDBJ databases">
        <title>The Natural Products Discovery Center: Release of the First 8490 Sequenced Strains for Exploring Actinobacteria Biosynthetic Diversity.</title>
        <authorList>
            <person name="Kalkreuter E."/>
            <person name="Kautsar S.A."/>
            <person name="Yang D."/>
            <person name="Bader C.D."/>
            <person name="Teijaro C.N."/>
            <person name="Fluegel L."/>
            <person name="Davis C.M."/>
            <person name="Simpson J.R."/>
            <person name="Lauterbach L."/>
            <person name="Steele A.D."/>
            <person name="Gui C."/>
            <person name="Meng S."/>
            <person name="Li G."/>
            <person name="Viehrig K."/>
            <person name="Ye F."/>
            <person name="Su P."/>
            <person name="Kiefer A.F."/>
            <person name="Nichols A."/>
            <person name="Cepeda A.J."/>
            <person name="Yan W."/>
            <person name="Fan B."/>
            <person name="Jiang Y."/>
            <person name="Adhikari A."/>
            <person name="Zheng C.-J."/>
            <person name="Schuster L."/>
            <person name="Cowan T.M."/>
            <person name="Smanski M.J."/>
            <person name="Chevrette M.G."/>
            <person name="De Carvalho L.P.S."/>
            <person name="Shen B."/>
        </authorList>
    </citation>
    <scope>NUCLEOTIDE SEQUENCE [LARGE SCALE GENOMIC DNA]</scope>
    <source>
        <strain evidence="4 5">NPDC053399</strain>
    </source>
</reference>
<feature type="compositionally biased region" description="Low complexity" evidence="1">
    <location>
        <begin position="578"/>
        <end position="588"/>
    </location>
</feature>
<dbReference type="InterPro" id="IPR021878">
    <property type="entry name" value="TgpA_N"/>
</dbReference>
<feature type="transmembrane region" description="Helical" evidence="2">
    <location>
        <begin position="143"/>
        <end position="161"/>
    </location>
</feature>
<dbReference type="RefSeq" id="WP_399655950.1">
    <property type="nucleotide sequence ID" value="NZ_JBITYG010000011.1"/>
</dbReference>
<feature type="compositionally biased region" description="Polar residues" evidence="1">
    <location>
        <begin position="555"/>
        <end position="569"/>
    </location>
</feature>
<evidence type="ECO:0000259" key="3">
    <source>
        <dbReference type="SMART" id="SM00460"/>
    </source>
</evidence>
<comment type="caution">
    <text evidence="4">The sequence shown here is derived from an EMBL/GenBank/DDBJ whole genome shotgun (WGS) entry which is preliminary data.</text>
</comment>
<feature type="transmembrane region" description="Helical" evidence="2">
    <location>
        <begin position="58"/>
        <end position="76"/>
    </location>
</feature>
<protein>
    <submittedName>
        <fullName evidence="4">TransglutaminaseTgpA domain-containing protein</fullName>
    </submittedName>
</protein>
<keyword evidence="2" id="KW-1133">Transmembrane helix</keyword>
<organism evidence="4 5">
    <name type="scientific">Streptomyces fildesensis</name>
    <dbReference type="NCBI Taxonomy" id="375757"/>
    <lineage>
        <taxon>Bacteria</taxon>
        <taxon>Bacillati</taxon>
        <taxon>Actinomycetota</taxon>
        <taxon>Actinomycetes</taxon>
        <taxon>Kitasatosporales</taxon>
        <taxon>Streptomycetaceae</taxon>
        <taxon>Streptomyces</taxon>
    </lineage>
</organism>
<feature type="transmembrane region" description="Helical" evidence="2">
    <location>
        <begin position="167"/>
        <end position="183"/>
    </location>
</feature>
<dbReference type="Pfam" id="PF11992">
    <property type="entry name" value="TgpA_N"/>
    <property type="match status" value="1"/>
</dbReference>
<feature type="transmembrane region" description="Helical" evidence="2">
    <location>
        <begin position="118"/>
        <end position="136"/>
    </location>
</feature>
<evidence type="ECO:0000313" key="5">
    <source>
        <dbReference type="Proteomes" id="UP001614394"/>
    </source>
</evidence>
<feature type="domain" description="Transglutaminase-like" evidence="3">
    <location>
        <begin position="483"/>
        <end position="554"/>
    </location>
</feature>
<evidence type="ECO:0000313" key="4">
    <source>
        <dbReference type="EMBL" id="MFI9105237.1"/>
    </source>
</evidence>
<dbReference type="InterPro" id="IPR025403">
    <property type="entry name" value="TgpA-like_C"/>
</dbReference>
<dbReference type="SUPFAM" id="SSF54001">
    <property type="entry name" value="Cysteine proteinases"/>
    <property type="match status" value="1"/>
</dbReference>